<evidence type="ECO:0000313" key="1">
    <source>
        <dbReference type="EMBL" id="KAG6535066.1"/>
    </source>
</evidence>
<dbReference type="EMBL" id="JACMSC010000001">
    <property type="protein sequence ID" value="KAG6535066.1"/>
    <property type="molecule type" value="Genomic_DNA"/>
</dbReference>
<dbReference type="Proteomes" id="UP000734854">
    <property type="component" value="Unassembled WGS sequence"/>
</dbReference>
<dbReference type="PANTHER" id="PTHR31694">
    <property type="entry name" value="DESICCATION-LIKE PROTEIN"/>
    <property type="match status" value="1"/>
</dbReference>
<protein>
    <recommendedName>
        <fullName evidence="3">Desiccation-related protein PCC13-62</fullName>
    </recommendedName>
</protein>
<keyword evidence="2" id="KW-1185">Reference proteome</keyword>
<accession>A0A8J5LXM2</accession>
<reference evidence="1 2" key="1">
    <citation type="submission" date="2020-08" db="EMBL/GenBank/DDBJ databases">
        <title>Plant Genome Project.</title>
        <authorList>
            <person name="Zhang R.-G."/>
        </authorList>
    </citation>
    <scope>NUCLEOTIDE SEQUENCE [LARGE SCALE GENOMIC DNA]</scope>
    <source>
        <tissue evidence="1">Rhizome</tissue>
    </source>
</reference>
<dbReference type="InterPro" id="IPR052965">
    <property type="entry name" value="Pigment-catalase-like"/>
</dbReference>
<evidence type="ECO:0008006" key="3">
    <source>
        <dbReference type="Google" id="ProtNLM"/>
    </source>
</evidence>
<dbReference type="PANTHER" id="PTHR31694:SF26">
    <property type="entry name" value="OS05G0151100 PROTEIN"/>
    <property type="match status" value="1"/>
</dbReference>
<dbReference type="Pfam" id="PF13668">
    <property type="entry name" value="Ferritin_2"/>
    <property type="match status" value="1"/>
</dbReference>
<name>A0A8J5LXM2_ZINOF</name>
<comment type="caution">
    <text evidence="1">The sequence shown here is derived from an EMBL/GenBank/DDBJ whole genome shotgun (WGS) entry which is preliminary data.</text>
</comment>
<proteinExistence type="predicted"/>
<evidence type="ECO:0000313" key="2">
    <source>
        <dbReference type="Proteomes" id="UP000734854"/>
    </source>
</evidence>
<organism evidence="1 2">
    <name type="scientific">Zingiber officinale</name>
    <name type="common">Ginger</name>
    <name type="synonym">Amomum zingiber</name>
    <dbReference type="NCBI Taxonomy" id="94328"/>
    <lineage>
        <taxon>Eukaryota</taxon>
        <taxon>Viridiplantae</taxon>
        <taxon>Streptophyta</taxon>
        <taxon>Embryophyta</taxon>
        <taxon>Tracheophyta</taxon>
        <taxon>Spermatophyta</taxon>
        <taxon>Magnoliopsida</taxon>
        <taxon>Liliopsida</taxon>
        <taxon>Zingiberales</taxon>
        <taxon>Zingiberaceae</taxon>
        <taxon>Zingiber</taxon>
    </lineage>
</organism>
<gene>
    <name evidence="1" type="ORF">ZIOFF_000020</name>
</gene>
<sequence length="301" mass="32379">MAVVAMAGGGGGRDQDKCAPLPTSGLPIYPFDKDLIQLALNLEFLEAEFYLFGALGRGLDSVAPELAMGGPPPVGARKANLDNITEAIIEEFGYQEVGHLRAIERAVGGFPRPMINLSAELFADAMNDAFGYNLIPPFDPYIDTIKFLIGSYVFPYVGVVFYVGANPSIKGHESKRLVAGLLAVEAGQDAVIRSLLYQRKDEMVPPYNITVAEFTIKISELRNRLAMCGVKDEGLIVPMPLGAEGRLTTNILSADKDSLAYSRTPPEVLRIVYGTGNESVPGGFLPQGGNGKIARGFLEPR</sequence>
<dbReference type="AlphaFoldDB" id="A0A8J5LXM2"/>